<dbReference type="InterPro" id="IPR043129">
    <property type="entry name" value="ATPase_NBD"/>
</dbReference>
<name>A0ABD3N9Z2_9STRA</name>
<proteinExistence type="inferred from homology"/>
<dbReference type="Gene3D" id="3.30.420.40">
    <property type="match status" value="3"/>
</dbReference>
<evidence type="ECO:0000313" key="5">
    <source>
        <dbReference type="Proteomes" id="UP001530400"/>
    </source>
</evidence>
<organism evidence="4 5">
    <name type="scientific">Cyclotella atomus</name>
    <dbReference type="NCBI Taxonomy" id="382360"/>
    <lineage>
        <taxon>Eukaryota</taxon>
        <taxon>Sar</taxon>
        <taxon>Stramenopiles</taxon>
        <taxon>Ochrophyta</taxon>
        <taxon>Bacillariophyta</taxon>
        <taxon>Coscinodiscophyceae</taxon>
        <taxon>Thalassiosirophycidae</taxon>
        <taxon>Stephanodiscales</taxon>
        <taxon>Stephanodiscaceae</taxon>
        <taxon>Cyclotella</taxon>
    </lineage>
</organism>
<protein>
    <recommendedName>
        <fullName evidence="6">Heat shock protein 70</fullName>
    </recommendedName>
</protein>
<evidence type="ECO:0000256" key="2">
    <source>
        <dbReference type="ARBA" id="ARBA00022840"/>
    </source>
</evidence>
<dbReference type="PROSITE" id="PS00297">
    <property type="entry name" value="HSP70_1"/>
    <property type="match status" value="1"/>
</dbReference>
<evidence type="ECO:0000256" key="1">
    <source>
        <dbReference type="ARBA" id="ARBA00022741"/>
    </source>
</evidence>
<gene>
    <name evidence="4" type="ORF">ACHAWO_006895</name>
</gene>
<keyword evidence="1 3" id="KW-0547">Nucleotide-binding</keyword>
<dbReference type="Gene3D" id="2.60.34.10">
    <property type="entry name" value="Substrate Binding Domain Of DNAk, Chain A, domain 1"/>
    <property type="match status" value="1"/>
</dbReference>
<comment type="similarity">
    <text evidence="3">Belongs to the heat shock protein 70 family.</text>
</comment>
<dbReference type="InterPro" id="IPR013126">
    <property type="entry name" value="Hsp_70_fam"/>
</dbReference>
<dbReference type="AlphaFoldDB" id="A0ABD3N9Z2"/>
<dbReference type="PANTHER" id="PTHR19375">
    <property type="entry name" value="HEAT SHOCK PROTEIN 70KDA"/>
    <property type="match status" value="1"/>
</dbReference>
<evidence type="ECO:0000313" key="4">
    <source>
        <dbReference type="EMBL" id="KAL3772812.1"/>
    </source>
</evidence>
<reference evidence="4 5" key="1">
    <citation type="submission" date="2024-10" db="EMBL/GenBank/DDBJ databases">
        <title>Updated reference genomes for cyclostephanoid diatoms.</title>
        <authorList>
            <person name="Roberts W.R."/>
            <person name="Alverson A.J."/>
        </authorList>
    </citation>
    <scope>NUCLEOTIDE SEQUENCE [LARGE SCALE GENOMIC DNA]</scope>
    <source>
        <strain evidence="4 5">AJA010-31</strain>
    </source>
</reference>
<dbReference type="Pfam" id="PF00012">
    <property type="entry name" value="HSP70"/>
    <property type="match status" value="1"/>
</dbReference>
<dbReference type="PROSITE" id="PS01036">
    <property type="entry name" value="HSP70_3"/>
    <property type="match status" value="1"/>
</dbReference>
<dbReference type="GO" id="GO:0005524">
    <property type="term" value="F:ATP binding"/>
    <property type="evidence" value="ECO:0007669"/>
    <property type="project" value="UniProtKB-KW"/>
</dbReference>
<comment type="caution">
    <text evidence="4">The sequence shown here is derived from an EMBL/GenBank/DDBJ whole genome shotgun (WGS) entry which is preliminary data.</text>
</comment>
<keyword evidence="2 3" id="KW-0067">ATP-binding</keyword>
<sequence>MDPSTSGGAWIGIDLGTTNCTAAVWDLNSSSPKVLRLKSLARPVHSGKDGKIVPSVVTFYDDGSVETTNVSEDSACEGLYTLVGNQALQCADQADGMLVGAFNQATVTSFKRVVGMTSRQAQELQASDPDFWGSLPFQTIILDEIRAHQNMSVEQTLDIGAPKTESPDLASKNAQEGVAIRVQPLPFNPLHDTLQSISSCDSSEHILSPLQVTTILLQSIRNAADAYLAKNKKICPPATHVNNSNKPNDKSIQNCIIGVPAHYSHTQRSAIQSAAKKAGFNGYVGVMTESTGAAMAYGLFVSPNVQCEDRQKRILVFDMGGGTTDVTIAAMDGDTSADAGEVDQDGVKFQVVATAGDRCLGGDNVDELLARYLWSKMNIPTESRDRQVSDHHEFIQKCRNAKEQLCGNEKEDQEPLSETQFTIDGVKVDVTRGEFDKAIRPIVERAEAVVDEALFQMKSSNYSTPIHEVVLVGGSSHIPIIRDMLRRKFPPPIPPDLCTSISAETAVAQGLAIQSALVSGIVPLWELRNAMMLDALPHSIGVWVDPDTSNDGSGAPYEKGDILHESGSKGRYVEILEKDTPLSAKGSATFTLANADQFGVTVVAVERIGLDTFQCMGVFTFLLHRLDRELAVNNDTRQIEVGMILESNGKFIVSVFDENDPEHRERKRVFLQQKGISIETESRGNDSDRVGFSETEASLIILIAIAFALYIGTRIAFSDVELDLQGNPDEL</sequence>
<accession>A0ABD3N9Z2</accession>
<dbReference type="InterPro" id="IPR029047">
    <property type="entry name" value="HSP70_peptide-bd_sf"/>
</dbReference>
<evidence type="ECO:0008006" key="6">
    <source>
        <dbReference type="Google" id="ProtNLM"/>
    </source>
</evidence>
<dbReference type="SUPFAM" id="SSF53067">
    <property type="entry name" value="Actin-like ATPase domain"/>
    <property type="match status" value="2"/>
</dbReference>
<dbReference type="Proteomes" id="UP001530400">
    <property type="component" value="Unassembled WGS sequence"/>
</dbReference>
<dbReference type="InterPro" id="IPR018181">
    <property type="entry name" value="Heat_shock_70_CS"/>
</dbReference>
<keyword evidence="5" id="KW-1185">Reference proteome</keyword>
<dbReference type="EMBL" id="JALLPJ020001259">
    <property type="protein sequence ID" value="KAL3772812.1"/>
    <property type="molecule type" value="Genomic_DNA"/>
</dbReference>
<evidence type="ECO:0000256" key="3">
    <source>
        <dbReference type="RuleBase" id="RU003322"/>
    </source>
</evidence>
<dbReference type="Gene3D" id="3.90.640.10">
    <property type="entry name" value="Actin, Chain A, domain 4"/>
    <property type="match status" value="1"/>
</dbReference>